<reference evidence="2 3" key="1">
    <citation type="submission" date="2023-08" db="EMBL/GenBank/DDBJ databases">
        <authorList>
            <person name="Palmer J.M."/>
        </authorList>
    </citation>
    <scope>NUCLEOTIDE SEQUENCE [LARGE SCALE GENOMIC DNA]</scope>
    <source>
        <strain evidence="2 3">TWF481</strain>
    </source>
</reference>
<feature type="domain" description="FHA" evidence="1">
    <location>
        <begin position="27"/>
        <end position="82"/>
    </location>
</feature>
<dbReference type="InterPro" id="IPR000253">
    <property type="entry name" value="FHA_dom"/>
</dbReference>
<gene>
    <name evidence="2" type="ORF">TWF481_002996</name>
</gene>
<dbReference type="SUPFAM" id="SSF49879">
    <property type="entry name" value="SMAD/FHA domain"/>
    <property type="match status" value="1"/>
</dbReference>
<dbReference type="Pfam" id="PF00498">
    <property type="entry name" value="FHA"/>
    <property type="match status" value="1"/>
</dbReference>
<dbReference type="Proteomes" id="UP001370758">
    <property type="component" value="Unassembled WGS sequence"/>
</dbReference>
<keyword evidence="3" id="KW-1185">Reference proteome</keyword>
<comment type="caution">
    <text evidence="2">The sequence shown here is derived from an EMBL/GenBank/DDBJ whole genome shotgun (WGS) entry which is preliminary data.</text>
</comment>
<organism evidence="2 3">
    <name type="scientific">Arthrobotrys musiformis</name>
    <dbReference type="NCBI Taxonomy" id="47236"/>
    <lineage>
        <taxon>Eukaryota</taxon>
        <taxon>Fungi</taxon>
        <taxon>Dikarya</taxon>
        <taxon>Ascomycota</taxon>
        <taxon>Pezizomycotina</taxon>
        <taxon>Orbiliomycetes</taxon>
        <taxon>Orbiliales</taxon>
        <taxon>Orbiliaceae</taxon>
        <taxon>Arthrobotrys</taxon>
    </lineage>
</organism>
<evidence type="ECO:0000259" key="1">
    <source>
        <dbReference type="PROSITE" id="PS50006"/>
    </source>
</evidence>
<evidence type="ECO:0000313" key="2">
    <source>
        <dbReference type="EMBL" id="KAK6495951.1"/>
    </source>
</evidence>
<dbReference type="InterPro" id="IPR008984">
    <property type="entry name" value="SMAD_FHA_dom_sf"/>
</dbReference>
<evidence type="ECO:0000313" key="3">
    <source>
        <dbReference type="Proteomes" id="UP001370758"/>
    </source>
</evidence>
<dbReference type="PROSITE" id="PS50006">
    <property type="entry name" value="FHA_DOMAIN"/>
    <property type="match status" value="1"/>
</dbReference>
<name>A0AAV9VUB8_9PEZI</name>
<protein>
    <recommendedName>
        <fullName evidence="1">FHA domain-containing protein</fullName>
    </recommendedName>
</protein>
<dbReference type="AlphaFoldDB" id="A0AAV9VUB8"/>
<sequence>MANPSVKENAIRVLSRENPPKSSTLGWVFGYGEMADIFLGEAAANSRLISKIHFVISVNRGTGELAIKNLSQKGTFIRQGMVFGQTRNFEGY</sequence>
<dbReference type="EMBL" id="JAVHJL010000012">
    <property type="protein sequence ID" value="KAK6495951.1"/>
    <property type="molecule type" value="Genomic_DNA"/>
</dbReference>
<dbReference type="Gene3D" id="2.60.200.20">
    <property type="match status" value="1"/>
</dbReference>
<proteinExistence type="predicted"/>
<accession>A0AAV9VUB8</accession>